<keyword evidence="4" id="KW-0413">Isomerase</keyword>
<dbReference type="NCBIfam" id="NF003766">
    <property type="entry name" value="PRK05362.1"/>
    <property type="match status" value="1"/>
</dbReference>
<dbReference type="CDD" id="cd16009">
    <property type="entry name" value="PPM"/>
    <property type="match status" value="1"/>
</dbReference>
<dbReference type="Gene3D" id="3.40.720.10">
    <property type="entry name" value="Alkaline Phosphatase, subunit A"/>
    <property type="match status" value="1"/>
</dbReference>
<reference evidence="9 11" key="2">
    <citation type="journal article" date="2015" name="Genome Announc.">
        <title>Expanding the biotechnology potential of lactobacilli through comparative genomics of 213 strains and associated genera.</title>
        <authorList>
            <person name="Sun Z."/>
            <person name="Harris H.M."/>
            <person name="McCann A."/>
            <person name="Guo C."/>
            <person name="Argimon S."/>
            <person name="Zhang W."/>
            <person name="Yang X."/>
            <person name="Jeffery I.B."/>
            <person name="Cooney J.C."/>
            <person name="Kagawa T.F."/>
            <person name="Liu W."/>
            <person name="Song Y."/>
            <person name="Salvetti E."/>
            <person name="Wrobel A."/>
            <person name="Rasinkangas P."/>
            <person name="Parkhill J."/>
            <person name="Rea M.C."/>
            <person name="O'Sullivan O."/>
            <person name="Ritari J."/>
            <person name="Douillard F.P."/>
            <person name="Paul Ross R."/>
            <person name="Yang R."/>
            <person name="Briner A.E."/>
            <person name="Felis G.E."/>
            <person name="de Vos W.M."/>
            <person name="Barrangou R."/>
            <person name="Klaenhammer T.R."/>
            <person name="Caufield P.W."/>
            <person name="Cui Y."/>
            <person name="Zhang H."/>
            <person name="O'Toole P.W."/>
        </authorList>
    </citation>
    <scope>NUCLEOTIDE SEQUENCE [LARGE SCALE GENOMIC DNA]</scope>
    <source>
        <strain evidence="9 11">DSM 18382</strain>
    </source>
</reference>
<dbReference type="SUPFAM" id="SSF143856">
    <property type="entry name" value="DeoB insert domain-like"/>
    <property type="match status" value="1"/>
</dbReference>
<accession>X0PBB0</accession>
<feature type="signal peptide" evidence="6">
    <location>
        <begin position="1"/>
        <end position="21"/>
    </location>
</feature>
<dbReference type="Gene3D" id="3.30.70.1250">
    <property type="entry name" value="Phosphopentomutase"/>
    <property type="match status" value="1"/>
</dbReference>
<dbReference type="GO" id="GO:0043094">
    <property type="term" value="P:metabolic compound salvage"/>
    <property type="evidence" value="ECO:0007669"/>
    <property type="project" value="UniProtKB-UniRule"/>
</dbReference>
<dbReference type="InterPro" id="IPR024052">
    <property type="entry name" value="Phosphopentomutase_DeoB_cap_sf"/>
</dbReference>
<proteinExistence type="inferred from homology"/>
<dbReference type="Proteomes" id="UP000051966">
    <property type="component" value="Unassembled WGS sequence"/>
</dbReference>
<evidence type="ECO:0000313" key="8">
    <source>
        <dbReference type="EMBL" id="GAF37053.1"/>
    </source>
</evidence>
<dbReference type="eggNOG" id="COG1015">
    <property type="taxonomic scope" value="Bacteria"/>
</dbReference>
<dbReference type="PATRIC" id="fig|1423743.5.peg.18"/>
<gene>
    <name evidence="9" type="ORF">FD41_GL000017</name>
    <name evidence="8" type="ORF">JCM14108_2056</name>
</gene>
<dbReference type="STRING" id="1423743.FD41_GL000017"/>
<dbReference type="PIRSF" id="PIRSF001491">
    <property type="entry name" value="Ppentomutase"/>
    <property type="match status" value="1"/>
</dbReference>
<dbReference type="EMBL" id="BAKI01000023">
    <property type="protein sequence ID" value="GAF37053.1"/>
    <property type="molecule type" value="Genomic_DNA"/>
</dbReference>
<dbReference type="InterPro" id="IPR010045">
    <property type="entry name" value="DeoB"/>
</dbReference>
<dbReference type="GO" id="GO:0009117">
    <property type="term" value="P:nucleotide metabolic process"/>
    <property type="evidence" value="ECO:0007669"/>
    <property type="project" value="UniProtKB-UniRule"/>
</dbReference>
<keyword evidence="6" id="KW-0732">Signal</keyword>
<keyword evidence="2" id="KW-0479">Metal-binding</keyword>
<dbReference type="GO" id="GO:0005829">
    <property type="term" value="C:cytosol"/>
    <property type="evidence" value="ECO:0007669"/>
    <property type="project" value="TreeGrafter"/>
</dbReference>
<dbReference type="InterPro" id="IPR006124">
    <property type="entry name" value="Metalloenzyme"/>
</dbReference>
<dbReference type="NCBIfam" id="TIGR01696">
    <property type="entry name" value="deoB"/>
    <property type="match status" value="1"/>
</dbReference>
<dbReference type="RefSeq" id="WP_035180147.1">
    <property type="nucleotide sequence ID" value="NZ_AZFY01000007.1"/>
</dbReference>
<dbReference type="EC" id="5.4.2.7" evidence="5"/>
<reference evidence="8" key="1">
    <citation type="journal article" date="2014" name="Genome Announc.">
        <title>Draft Genome Sequences of Two Lactobacillus Strains, L. farraginis JCM 14108T and L. composti JCM 14202T, Isolated from Compost of Distilled Shochu Residue.</title>
        <authorList>
            <person name="Yuki M."/>
            <person name="Oshima K."/>
            <person name="Suda W."/>
            <person name="Kitahara M."/>
            <person name="Kitamura K."/>
            <person name="Iida T."/>
            <person name="Hattori M."/>
            <person name="Ohkuma M."/>
        </authorList>
    </citation>
    <scope>NUCLEOTIDE SEQUENCE [LARGE SCALE GENOMIC DNA]</scope>
    <source>
        <strain evidence="8">JCM 14108</strain>
    </source>
</reference>
<evidence type="ECO:0000256" key="1">
    <source>
        <dbReference type="ARBA" id="ARBA00010373"/>
    </source>
</evidence>
<feature type="domain" description="Metalloenzyme" evidence="7">
    <location>
        <begin position="5"/>
        <end position="379"/>
    </location>
</feature>
<dbReference type="PANTHER" id="PTHR21110">
    <property type="entry name" value="PHOSPHOPENTOMUTASE"/>
    <property type="match status" value="1"/>
</dbReference>
<dbReference type="GO" id="GO:0000287">
    <property type="term" value="F:magnesium ion binding"/>
    <property type="evidence" value="ECO:0007669"/>
    <property type="project" value="UniProtKB-UniRule"/>
</dbReference>
<dbReference type="Proteomes" id="UP000019488">
    <property type="component" value="Unassembled WGS sequence"/>
</dbReference>
<dbReference type="InterPro" id="IPR017850">
    <property type="entry name" value="Alkaline_phosphatase_core_sf"/>
</dbReference>
<evidence type="ECO:0000259" key="7">
    <source>
        <dbReference type="Pfam" id="PF01676"/>
    </source>
</evidence>
<dbReference type="Pfam" id="PF01676">
    <property type="entry name" value="Metalloenzyme"/>
    <property type="match status" value="1"/>
</dbReference>
<dbReference type="SUPFAM" id="SSF53649">
    <property type="entry name" value="Alkaline phosphatase-like"/>
    <property type="match status" value="1"/>
</dbReference>
<organism evidence="8 10">
    <name type="scientific">Lentilactobacillus farraginis DSM 18382 = JCM 14108</name>
    <dbReference type="NCBI Taxonomy" id="1423743"/>
    <lineage>
        <taxon>Bacteria</taxon>
        <taxon>Bacillati</taxon>
        <taxon>Bacillota</taxon>
        <taxon>Bacilli</taxon>
        <taxon>Lactobacillales</taxon>
        <taxon>Lactobacillaceae</taxon>
        <taxon>Lentilactobacillus</taxon>
    </lineage>
</organism>
<dbReference type="GO" id="GO:0008973">
    <property type="term" value="F:phosphopentomutase activity"/>
    <property type="evidence" value="ECO:0007669"/>
    <property type="project" value="UniProtKB-UniRule"/>
</dbReference>
<evidence type="ECO:0000313" key="10">
    <source>
        <dbReference type="Proteomes" id="UP000019488"/>
    </source>
</evidence>
<comment type="caution">
    <text evidence="8">The sequence shown here is derived from an EMBL/GenBank/DDBJ whole genome shotgun (WGS) entry which is preliminary data.</text>
</comment>
<dbReference type="AlphaFoldDB" id="X0PBB0"/>
<keyword evidence="11" id="KW-1185">Reference proteome</keyword>
<evidence type="ECO:0000256" key="4">
    <source>
        <dbReference type="ARBA" id="ARBA00023235"/>
    </source>
</evidence>
<evidence type="ECO:0000256" key="3">
    <source>
        <dbReference type="ARBA" id="ARBA00023211"/>
    </source>
</evidence>
<name>X0PBB0_9LACO</name>
<dbReference type="OrthoDB" id="9769930at2"/>
<evidence type="ECO:0000313" key="11">
    <source>
        <dbReference type="Proteomes" id="UP000051966"/>
    </source>
</evidence>
<protein>
    <recommendedName>
        <fullName evidence="5">Phosphopentomutase</fullName>
        <ecNumber evidence="5">5.4.2.7</ecNumber>
    </recommendedName>
</protein>
<evidence type="ECO:0000313" key="9">
    <source>
        <dbReference type="EMBL" id="KRM12869.1"/>
    </source>
</evidence>
<dbReference type="EMBL" id="AZFY01000007">
    <property type="protein sequence ID" value="KRM12869.1"/>
    <property type="molecule type" value="Genomic_DNA"/>
</dbReference>
<keyword evidence="3" id="KW-0464">Manganese</keyword>
<feature type="chain" id="PRO_5010514805" description="Phosphopentomutase" evidence="6">
    <location>
        <begin position="22"/>
        <end position="393"/>
    </location>
</feature>
<comment type="similarity">
    <text evidence="1">Belongs to the phosphopentomutase family.</text>
</comment>
<evidence type="ECO:0000256" key="6">
    <source>
        <dbReference type="SAM" id="SignalP"/>
    </source>
</evidence>
<evidence type="ECO:0000256" key="5">
    <source>
        <dbReference type="NCBIfam" id="TIGR01696"/>
    </source>
</evidence>
<evidence type="ECO:0000256" key="2">
    <source>
        <dbReference type="ARBA" id="ARBA00022723"/>
    </source>
</evidence>
<sequence>MRRFKRIIVIVLHSVGIGATADPGEFGDQGADTLGHVCQYWQGTLKLPTLTRLGLGNIPRESPLMGVSAVKPLTSQVGKMKPASADIDSLNGHWELMGTFVNPPLDTFPNGFPLPLINRIETFSNRKVLLNRPASVIAALKGFGEQESKEGDLIVYSSNDSVLQVSANEAVVSVNELYRICRYIRFMVDESRLRIGRIIARPFVGESPSDFKLTNNRQDLTIVPPTDTALELLTERHVPVAGIGSLIDLFSGRGITTQFDSRESNFKQLLEAVKTQVTGLVFADLGSLDEAGHARNPRGYGLALMQIDSQLNKIMTQLTPTDLMMITADQGNDPTYSGTGHTREYVPLIAASPNANGGQLGIRSTLSDLGATILSNFKIHNQLPGTSFLDQIS</sequence>
<dbReference type="PANTHER" id="PTHR21110:SF0">
    <property type="entry name" value="PHOSPHOPENTOMUTASE"/>
    <property type="match status" value="1"/>
</dbReference>